<dbReference type="EMBL" id="JAEFBJ010000006">
    <property type="protein sequence ID" value="KAG7598893.1"/>
    <property type="molecule type" value="Genomic_DNA"/>
</dbReference>
<evidence type="ECO:0000256" key="2">
    <source>
        <dbReference type="SAM" id="MobiDB-lite"/>
    </source>
</evidence>
<comment type="caution">
    <text evidence="3">The sequence shown here is derived from an EMBL/GenBank/DDBJ whole genome shotgun (WGS) entry which is preliminary data.</text>
</comment>
<name>A0A8T2CMT9_ARASU</name>
<feature type="compositionally biased region" description="Low complexity" evidence="2">
    <location>
        <begin position="139"/>
        <end position="152"/>
    </location>
</feature>
<gene>
    <name evidence="3" type="ORF">ISN44_As06g031040</name>
</gene>
<accession>A0A8T2CMT9</accession>
<dbReference type="PANTHER" id="PTHR35692">
    <property type="entry name" value="F26F24.11"/>
    <property type="match status" value="1"/>
</dbReference>
<keyword evidence="4" id="KW-1185">Reference proteome</keyword>
<dbReference type="PANTHER" id="PTHR35692:SF1">
    <property type="entry name" value="F26F24.11"/>
    <property type="match status" value="1"/>
</dbReference>
<evidence type="ECO:0000313" key="3">
    <source>
        <dbReference type="EMBL" id="KAG7598893.1"/>
    </source>
</evidence>
<dbReference type="Proteomes" id="UP000694251">
    <property type="component" value="Chromosome 6"/>
</dbReference>
<organism evidence="3 4">
    <name type="scientific">Arabidopsis suecica</name>
    <name type="common">Swedish thale-cress</name>
    <name type="synonym">Cardaminopsis suecica</name>
    <dbReference type="NCBI Taxonomy" id="45249"/>
    <lineage>
        <taxon>Eukaryota</taxon>
        <taxon>Viridiplantae</taxon>
        <taxon>Streptophyta</taxon>
        <taxon>Embryophyta</taxon>
        <taxon>Tracheophyta</taxon>
        <taxon>Spermatophyta</taxon>
        <taxon>Magnoliopsida</taxon>
        <taxon>eudicotyledons</taxon>
        <taxon>Gunneridae</taxon>
        <taxon>Pentapetalae</taxon>
        <taxon>rosids</taxon>
        <taxon>malvids</taxon>
        <taxon>Brassicales</taxon>
        <taxon>Brassicaceae</taxon>
        <taxon>Camelineae</taxon>
        <taxon>Arabidopsis</taxon>
    </lineage>
</organism>
<sequence>MADFGYFSDTDDSAVEELISQAKELSALEQVAAINCSGFTDSTLPDDLESRFRRLKSLPAAPRHEPVSSSSSMNRKNHLTHSKSVATNHTKEDVNFSGNRRNPGKKPGSTSLSDEDSSDLSRKKRDLEVKSSSQAELVSNGSGDFSDSGNISESKILSPVKQQTKKKLPIEKRRIVSSSSSSSIDLATTPPSTDSEPEKKSKSKSKSSWFDKLSPSKLIGSIWRSSPKKSTTSKKNLKSIKSFNTAAYTSGRERKVDFDEFLSDLNAFPVEDQRKMLKKALKEQQKMRKEAAEIIKMAKQASARFDFDD</sequence>
<dbReference type="OrthoDB" id="1936256at2759"/>
<feature type="region of interest" description="Disordered" evidence="2">
    <location>
        <begin position="55"/>
        <end position="211"/>
    </location>
</feature>
<feature type="compositionally biased region" description="Polar residues" evidence="2">
    <location>
        <begin position="184"/>
        <end position="194"/>
    </location>
</feature>
<dbReference type="AlphaFoldDB" id="A0A8T2CMT9"/>
<proteinExistence type="predicted"/>
<feature type="coiled-coil region" evidence="1">
    <location>
        <begin position="270"/>
        <end position="301"/>
    </location>
</feature>
<protein>
    <submittedName>
        <fullName evidence="3">Uncharacterized protein</fullName>
    </submittedName>
</protein>
<evidence type="ECO:0000256" key="1">
    <source>
        <dbReference type="SAM" id="Coils"/>
    </source>
</evidence>
<keyword evidence="1" id="KW-0175">Coiled coil</keyword>
<feature type="compositionally biased region" description="Basic and acidic residues" evidence="2">
    <location>
        <begin position="119"/>
        <end position="129"/>
    </location>
</feature>
<reference evidence="3 4" key="1">
    <citation type="submission" date="2020-12" db="EMBL/GenBank/DDBJ databases">
        <title>Concerted genomic and epigenomic changes stabilize Arabidopsis allopolyploids.</title>
        <authorList>
            <person name="Chen Z."/>
        </authorList>
    </citation>
    <scope>NUCLEOTIDE SEQUENCE [LARGE SCALE GENOMIC DNA]</scope>
    <source>
        <strain evidence="3">As9502</strain>
        <tissue evidence="3">Leaf</tissue>
    </source>
</reference>
<evidence type="ECO:0000313" key="4">
    <source>
        <dbReference type="Proteomes" id="UP000694251"/>
    </source>
</evidence>